<feature type="domain" description="PAC" evidence="2">
    <location>
        <begin position="83"/>
        <end position="140"/>
    </location>
</feature>
<accession>A0A9X1VR20</accession>
<gene>
    <name evidence="3" type="ORF">MMF98_00995</name>
</gene>
<proteinExistence type="predicted"/>
<dbReference type="SUPFAM" id="SSF55785">
    <property type="entry name" value="PYP-like sensor domain (PAS domain)"/>
    <property type="match status" value="1"/>
</dbReference>
<evidence type="ECO:0000259" key="2">
    <source>
        <dbReference type="PROSITE" id="PS50113"/>
    </source>
</evidence>
<sequence length="147" mass="16470">MRMPAYTEAAGWDLYRAIVEQSQEAIIFADREGLIRLWNRGAEVLFGYEAASMLGRNLEVIVPEKFRRAHNEGFRKAVSAGQTRHEGRVLTTRACHKYGSRLYVDLSFGLLKDASGTVMGAYAIGRDATARYMEQTALRLRAEGHTG</sequence>
<keyword evidence="4" id="KW-1185">Reference proteome</keyword>
<name>A0A9X1VR20_9BURK</name>
<feature type="domain" description="PAS" evidence="1">
    <location>
        <begin position="11"/>
        <end position="81"/>
    </location>
</feature>
<evidence type="ECO:0000313" key="4">
    <source>
        <dbReference type="Proteomes" id="UP001139447"/>
    </source>
</evidence>
<dbReference type="AlphaFoldDB" id="A0A9X1VR20"/>
<dbReference type="Gene3D" id="3.30.450.20">
    <property type="entry name" value="PAS domain"/>
    <property type="match status" value="1"/>
</dbReference>
<dbReference type="GO" id="GO:0006355">
    <property type="term" value="P:regulation of DNA-templated transcription"/>
    <property type="evidence" value="ECO:0007669"/>
    <property type="project" value="InterPro"/>
</dbReference>
<dbReference type="InterPro" id="IPR000014">
    <property type="entry name" value="PAS"/>
</dbReference>
<evidence type="ECO:0000259" key="1">
    <source>
        <dbReference type="PROSITE" id="PS50112"/>
    </source>
</evidence>
<dbReference type="NCBIfam" id="TIGR00229">
    <property type="entry name" value="sensory_box"/>
    <property type="match status" value="1"/>
</dbReference>
<reference evidence="3" key="1">
    <citation type="submission" date="2022-03" db="EMBL/GenBank/DDBJ databases">
        <authorList>
            <person name="Woo C.Y."/>
        </authorList>
    </citation>
    <scope>NUCLEOTIDE SEQUENCE</scope>
    <source>
        <strain evidence="3">CYS-02</strain>
    </source>
</reference>
<dbReference type="InterPro" id="IPR013767">
    <property type="entry name" value="PAS_fold"/>
</dbReference>
<comment type="caution">
    <text evidence="3">The sequence shown here is derived from an EMBL/GenBank/DDBJ whole genome shotgun (WGS) entry which is preliminary data.</text>
</comment>
<dbReference type="PROSITE" id="PS50112">
    <property type="entry name" value="PAS"/>
    <property type="match status" value="1"/>
</dbReference>
<organism evidence="3 4">
    <name type="scientific">Variovorax terrae</name>
    <dbReference type="NCBI Taxonomy" id="2923278"/>
    <lineage>
        <taxon>Bacteria</taxon>
        <taxon>Pseudomonadati</taxon>
        <taxon>Pseudomonadota</taxon>
        <taxon>Betaproteobacteria</taxon>
        <taxon>Burkholderiales</taxon>
        <taxon>Comamonadaceae</taxon>
        <taxon>Variovorax</taxon>
    </lineage>
</organism>
<dbReference type="SMART" id="SM00091">
    <property type="entry name" value="PAS"/>
    <property type="match status" value="1"/>
</dbReference>
<dbReference type="InterPro" id="IPR035965">
    <property type="entry name" value="PAS-like_dom_sf"/>
</dbReference>
<dbReference type="Pfam" id="PF00989">
    <property type="entry name" value="PAS"/>
    <property type="match status" value="1"/>
</dbReference>
<dbReference type="RefSeq" id="WP_243303189.1">
    <property type="nucleotide sequence ID" value="NZ_JALGBI010000001.1"/>
</dbReference>
<dbReference type="PROSITE" id="PS50113">
    <property type="entry name" value="PAC"/>
    <property type="match status" value="1"/>
</dbReference>
<evidence type="ECO:0000313" key="3">
    <source>
        <dbReference type="EMBL" id="MCJ0761773.1"/>
    </source>
</evidence>
<protein>
    <submittedName>
        <fullName evidence="3">PAS domain S-box protein</fullName>
    </submittedName>
</protein>
<dbReference type="Proteomes" id="UP001139447">
    <property type="component" value="Unassembled WGS sequence"/>
</dbReference>
<dbReference type="InterPro" id="IPR000700">
    <property type="entry name" value="PAS-assoc_C"/>
</dbReference>
<dbReference type="CDD" id="cd00130">
    <property type="entry name" value="PAS"/>
    <property type="match status" value="1"/>
</dbReference>
<dbReference type="EMBL" id="JALGBI010000001">
    <property type="protein sequence ID" value="MCJ0761773.1"/>
    <property type="molecule type" value="Genomic_DNA"/>
</dbReference>